<protein>
    <recommendedName>
        <fullName evidence="4">ADP-ribosylglycohydrolase</fullName>
    </recommendedName>
</protein>
<keyword evidence="1" id="KW-0479">Metal-binding</keyword>
<comment type="cofactor">
    <cofactor evidence="1">
        <name>Mg(2+)</name>
        <dbReference type="ChEBI" id="CHEBI:18420"/>
    </cofactor>
    <text evidence="1">Binds 2 magnesium ions per subunit.</text>
</comment>
<evidence type="ECO:0008006" key="4">
    <source>
        <dbReference type="Google" id="ProtNLM"/>
    </source>
</evidence>
<reference evidence="2 3" key="1">
    <citation type="submission" date="2020-08" db="EMBL/GenBank/DDBJ databases">
        <title>Genomic Encyclopedia of Type Strains, Phase IV (KMG-IV): sequencing the most valuable type-strain genomes for metagenomic binning, comparative biology and taxonomic classification.</title>
        <authorList>
            <person name="Goeker M."/>
        </authorList>
    </citation>
    <scope>NUCLEOTIDE SEQUENCE [LARGE SCALE GENOMIC DNA]</scope>
    <source>
        <strain evidence="2 3">DSM 2461</strain>
    </source>
</reference>
<dbReference type="AlphaFoldDB" id="A0A841RAP3"/>
<sequence>MDKSTAVFMLYPPPGMESMGQLNSTDLSITSFVRVSKSSFVQSVTLCQQSVPESIICFLESENFEDALRNAISLGGDADTQAAIAGSIAEAFYNEIPLEMIEFALSRLSFHLLEIVKRYSIQFLDSKYVNIIEEMMTIKEKSLEEI</sequence>
<dbReference type="InterPro" id="IPR005502">
    <property type="entry name" value="Ribosyl_crysJ1"/>
</dbReference>
<feature type="binding site" evidence="1">
    <location>
        <position position="79"/>
    </location>
    <ligand>
        <name>Mg(2+)</name>
        <dbReference type="ChEBI" id="CHEBI:18420"/>
        <label>1</label>
    </ligand>
</feature>
<dbReference type="InterPro" id="IPR036705">
    <property type="entry name" value="Ribosyl_crysJ1_sf"/>
</dbReference>
<evidence type="ECO:0000313" key="2">
    <source>
        <dbReference type="EMBL" id="MBB6480317.1"/>
    </source>
</evidence>
<comment type="caution">
    <text evidence="2">The sequence shown here is derived from an EMBL/GenBank/DDBJ whole genome shotgun (WGS) entry which is preliminary data.</text>
</comment>
<dbReference type="RefSeq" id="WP_184746451.1">
    <property type="nucleotide sequence ID" value="NZ_JACHGJ010000003.1"/>
</dbReference>
<dbReference type="Proteomes" id="UP000587760">
    <property type="component" value="Unassembled WGS sequence"/>
</dbReference>
<evidence type="ECO:0000256" key="1">
    <source>
        <dbReference type="PIRSR" id="PIRSR605502-1"/>
    </source>
</evidence>
<keyword evidence="1" id="KW-0460">Magnesium</keyword>
<dbReference type="GO" id="GO:0046872">
    <property type="term" value="F:metal ion binding"/>
    <property type="evidence" value="ECO:0007669"/>
    <property type="project" value="UniProtKB-KW"/>
</dbReference>
<dbReference type="Gene3D" id="1.10.4080.10">
    <property type="entry name" value="ADP-ribosylation/Crystallin J1"/>
    <property type="match status" value="1"/>
</dbReference>
<accession>A0A841RAP3</accession>
<dbReference type="Pfam" id="PF03747">
    <property type="entry name" value="ADP_ribosyl_GH"/>
    <property type="match status" value="1"/>
</dbReference>
<name>A0A841RAP3_9SPIO</name>
<evidence type="ECO:0000313" key="3">
    <source>
        <dbReference type="Proteomes" id="UP000587760"/>
    </source>
</evidence>
<feature type="binding site" evidence="1">
    <location>
        <position position="77"/>
    </location>
    <ligand>
        <name>Mg(2+)</name>
        <dbReference type="ChEBI" id="CHEBI:18420"/>
        <label>1</label>
    </ligand>
</feature>
<dbReference type="SUPFAM" id="SSF101478">
    <property type="entry name" value="ADP-ribosylglycohydrolase"/>
    <property type="match status" value="1"/>
</dbReference>
<dbReference type="EMBL" id="JACHGJ010000003">
    <property type="protein sequence ID" value="MBB6480317.1"/>
    <property type="molecule type" value="Genomic_DNA"/>
</dbReference>
<keyword evidence="3" id="KW-1185">Reference proteome</keyword>
<proteinExistence type="predicted"/>
<organism evidence="2 3">
    <name type="scientific">Spirochaeta isovalerica</name>
    <dbReference type="NCBI Taxonomy" id="150"/>
    <lineage>
        <taxon>Bacteria</taxon>
        <taxon>Pseudomonadati</taxon>
        <taxon>Spirochaetota</taxon>
        <taxon>Spirochaetia</taxon>
        <taxon>Spirochaetales</taxon>
        <taxon>Spirochaetaceae</taxon>
        <taxon>Spirochaeta</taxon>
    </lineage>
</organism>
<gene>
    <name evidence="2" type="ORF">HNR50_001980</name>
</gene>
<feature type="binding site" evidence="1">
    <location>
        <position position="80"/>
    </location>
    <ligand>
        <name>Mg(2+)</name>
        <dbReference type="ChEBI" id="CHEBI:18420"/>
        <label>1</label>
    </ligand>
</feature>